<evidence type="ECO:0000256" key="3">
    <source>
        <dbReference type="ARBA" id="ARBA00024042"/>
    </source>
</evidence>
<feature type="binding site" evidence="5">
    <location>
        <begin position="398"/>
        <end position="399"/>
    </location>
    <ligand>
        <name>FMN</name>
        <dbReference type="ChEBI" id="CHEBI:58210"/>
    </ligand>
</feature>
<protein>
    <submittedName>
        <fullName evidence="9">4-hydroxymandelate oxidase</fullName>
    </submittedName>
</protein>
<feature type="binding site" evidence="5">
    <location>
        <position position="195"/>
    </location>
    <ligand>
        <name>FMN</name>
        <dbReference type="ChEBI" id="CHEBI:58210"/>
    </ligand>
</feature>
<feature type="transmembrane region" description="Helical" evidence="7">
    <location>
        <begin position="34"/>
        <end position="55"/>
    </location>
</feature>
<evidence type="ECO:0000256" key="5">
    <source>
        <dbReference type="PIRSR" id="PIRSR000138-2"/>
    </source>
</evidence>
<keyword evidence="2" id="KW-0560">Oxidoreductase</keyword>
<dbReference type="InterPro" id="IPR000262">
    <property type="entry name" value="FMN-dep_DH"/>
</dbReference>
<keyword evidence="7" id="KW-0812">Transmembrane</keyword>
<dbReference type="PANTHER" id="PTHR10578:SF148">
    <property type="entry name" value="L-LACTATE DEHYDROGENASE (CYTOCHROME)"/>
    <property type="match status" value="1"/>
</dbReference>
<comment type="similarity">
    <text evidence="3">Belongs to the FMN-dependent alpha-hydroxy acid dehydrogenase family.</text>
</comment>
<sequence>MEPERTAGTHDPDPSQAAGSAEPRMIARRRLLKFLAASPLVATPTVASAIASLLASAPGQALAQNYDVLRASRRALGPDGIITAPGDALNVFEFEPAAKKAVLSQDAPAHWGYLESGVDGDVTRDANHTAYQRYSLRVKRLIDARKVDSSVKVFGETWGSPIFICPVSSLGAYEPEAGVAVARAVGKRKHQMILSTVDNASIADVNKALGSPAWFQLYPTDDWAVTQALVNCAEAAGSPAIVLTVDRQGGRNTEDLFRARRLDQRDCTACHTPGFANDVSRKANFFDIDVSKVTNLYGTGMTWESVDRLRGIVKGKLLLKGIMTGDDAKQALSHGVDGILVSNHGGRAEESGQATIGVLAEVVDAVDGRIPVLVDGGVRRGTDVLKALALGATAVGIGRPYVWGLASFGEAGVDRVLEILGAEFVTIMRQVGALNIKEITRGNVTSAL</sequence>
<accession>A0A1I4D9I5</accession>
<comment type="cofactor">
    <cofactor evidence="1">
        <name>FMN</name>
        <dbReference type="ChEBI" id="CHEBI:58210"/>
    </cofactor>
</comment>
<feature type="binding site" evidence="5">
    <location>
        <position position="344"/>
    </location>
    <ligand>
        <name>glyoxylate</name>
        <dbReference type="ChEBI" id="CHEBI:36655"/>
    </ligand>
</feature>
<dbReference type="InterPro" id="IPR012133">
    <property type="entry name" value="Alpha-hydoxy_acid_DH_FMN"/>
</dbReference>
<feature type="binding site" evidence="5">
    <location>
        <position position="342"/>
    </location>
    <ligand>
        <name>FMN</name>
        <dbReference type="ChEBI" id="CHEBI:58210"/>
    </ligand>
</feature>
<feature type="binding site" evidence="5">
    <location>
        <position position="347"/>
    </location>
    <ligand>
        <name>glyoxylate</name>
        <dbReference type="ChEBI" id="CHEBI:36655"/>
    </ligand>
</feature>
<feature type="domain" description="FMN hydroxy acid dehydrogenase" evidence="8">
    <location>
        <begin position="87"/>
        <end position="448"/>
    </location>
</feature>
<dbReference type="InterPro" id="IPR013785">
    <property type="entry name" value="Aldolase_TIM"/>
</dbReference>
<feature type="binding site" evidence="5">
    <location>
        <position position="216"/>
    </location>
    <ligand>
        <name>FMN</name>
        <dbReference type="ChEBI" id="CHEBI:58210"/>
    </ligand>
</feature>
<feature type="binding site" evidence="5">
    <location>
        <position position="113"/>
    </location>
    <ligand>
        <name>glyoxylate</name>
        <dbReference type="ChEBI" id="CHEBI:36655"/>
    </ligand>
</feature>
<reference evidence="9 10" key="1">
    <citation type="submission" date="2016-10" db="EMBL/GenBank/DDBJ databases">
        <authorList>
            <person name="Varghese N."/>
            <person name="Submissions S."/>
        </authorList>
    </citation>
    <scope>NUCLEOTIDE SEQUENCE [LARGE SCALE GENOMIC DNA]</scope>
    <source>
        <strain evidence="9 10">DSM 21822</strain>
    </source>
</reference>
<name>A0A1I4D9I5_9HYPH</name>
<evidence type="ECO:0000313" key="9">
    <source>
        <dbReference type="EMBL" id="SFK88806.1"/>
    </source>
</evidence>
<dbReference type="Pfam" id="PF01070">
    <property type="entry name" value="FMN_dh"/>
    <property type="match status" value="1"/>
</dbReference>
<dbReference type="GO" id="GO:0010181">
    <property type="term" value="F:FMN binding"/>
    <property type="evidence" value="ECO:0007669"/>
    <property type="project" value="InterPro"/>
</dbReference>
<feature type="binding site" evidence="5">
    <location>
        <position position="244"/>
    </location>
    <ligand>
        <name>FMN</name>
        <dbReference type="ChEBI" id="CHEBI:58210"/>
    </ligand>
</feature>
<proteinExistence type="inferred from homology"/>
<dbReference type="PROSITE" id="PS51349">
    <property type="entry name" value="FMN_HYDROXY_ACID_DH_2"/>
    <property type="match status" value="1"/>
</dbReference>
<evidence type="ECO:0000256" key="6">
    <source>
        <dbReference type="SAM" id="MobiDB-lite"/>
    </source>
</evidence>
<feature type="region of interest" description="Disordered" evidence="6">
    <location>
        <begin position="1"/>
        <end position="22"/>
    </location>
</feature>
<keyword evidence="5" id="KW-0288">FMN</keyword>
<evidence type="ECO:0000313" key="10">
    <source>
        <dbReference type="Proteomes" id="UP000323300"/>
    </source>
</evidence>
<feature type="active site" description="Proton acceptor" evidence="4">
    <location>
        <position position="344"/>
    </location>
</feature>
<organism evidence="9 10">
    <name type="scientific">Neomesorhizobium albiziae</name>
    <dbReference type="NCBI Taxonomy" id="335020"/>
    <lineage>
        <taxon>Bacteria</taxon>
        <taxon>Pseudomonadati</taxon>
        <taxon>Pseudomonadota</taxon>
        <taxon>Alphaproteobacteria</taxon>
        <taxon>Hyphomicrobiales</taxon>
        <taxon>Phyllobacteriaceae</taxon>
        <taxon>Neomesorhizobium</taxon>
    </lineage>
</organism>
<dbReference type="PANTHER" id="PTHR10578">
    <property type="entry name" value="S -2-HYDROXY-ACID OXIDASE-RELATED"/>
    <property type="match status" value="1"/>
</dbReference>
<evidence type="ECO:0000256" key="7">
    <source>
        <dbReference type="SAM" id="Phobius"/>
    </source>
</evidence>
<feature type="binding site" evidence="5">
    <location>
        <position position="320"/>
    </location>
    <ligand>
        <name>FMN</name>
        <dbReference type="ChEBI" id="CHEBI:58210"/>
    </ligand>
</feature>
<keyword evidence="7" id="KW-1133">Transmembrane helix</keyword>
<feature type="binding site" evidence="5">
    <location>
        <begin position="375"/>
        <end position="379"/>
    </location>
    <ligand>
        <name>FMN</name>
        <dbReference type="ChEBI" id="CHEBI:58210"/>
    </ligand>
</feature>
<dbReference type="Proteomes" id="UP000323300">
    <property type="component" value="Unassembled WGS sequence"/>
</dbReference>
<feature type="binding site" evidence="5">
    <location>
        <position position="218"/>
    </location>
    <ligand>
        <name>glyoxylate</name>
        <dbReference type="ChEBI" id="CHEBI:36655"/>
    </ligand>
</feature>
<evidence type="ECO:0000259" key="8">
    <source>
        <dbReference type="PROSITE" id="PS51349"/>
    </source>
</evidence>
<dbReference type="PIRSF" id="PIRSF000138">
    <property type="entry name" value="Al-hdrx_acd_dh"/>
    <property type="match status" value="1"/>
</dbReference>
<dbReference type="GO" id="GO:0016491">
    <property type="term" value="F:oxidoreductase activity"/>
    <property type="evidence" value="ECO:0007669"/>
    <property type="project" value="UniProtKB-KW"/>
</dbReference>
<evidence type="ECO:0000256" key="4">
    <source>
        <dbReference type="PIRSR" id="PIRSR000138-1"/>
    </source>
</evidence>
<keyword evidence="10" id="KW-1185">Reference proteome</keyword>
<dbReference type="InterPro" id="IPR037396">
    <property type="entry name" value="FMN_HAD"/>
</dbReference>
<dbReference type="CDD" id="cd02809">
    <property type="entry name" value="alpha_hydroxyacid_oxid_FMN"/>
    <property type="match status" value="1"/>
</dbReference>
<dbReference type="EMBL" id="FOSL01000016">
    <property type="protein sequence ID" value="SFK88806.1"/>
    <property type="molecule type" value="Genomic_DNA"/>
</dbReference>
<evidence type="ECO:0000256" key="1">
    <source>
        <dbReference type="ARBA" id="ARBA00001917"/>
    </source>
</evidence>
<keyword evidence="5" id="KW-0285">Flavoprotein</keyword>
<dbReference type="SUPFAM" id="SSF51395">
    <property type="entry name" value="FMN-linked oxidoreductases"/>
    <property type="match status" value="1"/>
</dbReference>
<gene>
    <name evidence="9" type="ORF">SAMN04488498_11616</name>
</gene>
<evidence type="ECO:0000256" key="2">
    <source>
        <dbReference type="ARBA" id="ARBA00023002"/>
    </source>
</evidence>
<dbReference type="Gene3D" id="3.20.20.70">
    <property type="entry name" value="Aldolase class I"/>
    <property type="match status" value="1"/>
</dbReference>
<keyword evidence="7" id="KW-0472">Membrane</keyword>
<feature type="compositionally biased region" description="Basic and acidic residues" evidence="6">
    <location>
        <begin position="1"/>
        <end position="13"/>
    </location>
</feature>
<dbReference type="AlphaFoldDB" id="A0A1I4D9I5"/>